<name>A0A179IN35_CORDF</name>
<evidence type="ECO:0008006" key="7">
    <source>
        <dbReference type="Google" id="ProtNLM"/>
    </source>
</evidence>
<comment type="caution">
    <text evidence="5">The sequence shown here is derived from an EMBL/GenBank/DDBJ whole genome shotgun (WGS) entry which is preliminary data.</text>
</comment>
<organism evidence="5 6">
    <name type="scientific">Cordyceps confragosa</name>
    <name type="common">Lecanicillium lecanii</name>
    <dbReference type="NCBI Taxonomy" id="2714763"/>
    <lineage>
        <taxon>Eukaryota</taxon>
        <taxon>Fungi</taxon>
        <taxon>Dikarya</taxon>
        <taxon>Ascomycota</taxon>
        <taxon>Pezizomycotina</taxon>
        <taxon>Sordariomycetes</taxon>
        <taxon>Hypocreomycetidae</taxon>
        <taxon>Hypocreales</taxon>
        <taxon>Cordycipitaceae</taxon>
        <taxon>Akanthomyces</taxon>
    </lineage>
</organism>
<keyword evidence="1" id="KW-0378">Hydrolase</keyword>
<dbReference type="PANTHER" id="PTHR33630:SF9">
    <property type="entry name" value="CUTINASE 4"/>
    <property type="match status" value="1"/>
</dbReference>
<reference evidence="5 6" key="1">
    <citation type="submission" date="2016-03" db="EMBL/GenBank/DDBJ databases">
        <title>Fine-scale spatial genetic structure of a fungal parasite of coffee scale insects.</title>
        <authorList>
            <person name="Jackson D."/>
            <person name="Zemenick K.A."/>
            <person name="Malloure B."/>
            <person name="Quandt C.A."/>
            <person name="James T.Y."/>
        </authorList>
    </citation>
    <scope>NUCLEOTIDE SEQUENCE [LARGE SCALE GENOMIC DNA]</scope>
    <source>
        <strain evidence="5 6">UM487</strain>
    </source>
</reference>
<dbReference type="Gene3D" id="3.40.50.1820">
    <property type="entry name" value="alpha/beta hydrolase"/>
    <property type="match status" value="1"/>
</dbReference>
<evidence type="ECO:0000256" key="4">
    <source>
        <dbReference type="SAM" id="SignalP"/>
    </source>
</evidence>
<feature type="signal peptide" evidence="4">
    <location>
        <begin position="1"/>
        <end position="18"/>
    </location>
</feature>
<protein>
    <recommendedName>
        <fullName evidence="7">Cutinase</fullName>
    </recommendedName>
</protein>
<dbReference type="OrthoDB" id="2586582at2759"/>
<proteinExistence type="predicted"/>
<dbReference type="Pfam" id="PF01083">
    <property type="entry name" value="Cutinase"/>
    <property type="match status" value="1"/>
</dbReference>
<evidence type="ECO:0000256" key="3">
    <source>
        <dbReference type="SAM" id="MobiDB-lite"/>
    </source>
</evidence>
<dbReference type="OMA" id="FGDPTHV"/>
<dbReference type="InterPro" id="IPR029058">
    <property type="entry name" value="AB_hydrolase_fold"/>
</dbReference>
<feature type="compositionally biased region" description="Low complexity" evidence="3">
    <location>
        <begin position="225"/>
        <end position="272"/>
    </location>
</feature>
<feature type="region of interest" description="Disordered" evidence="3">
    <location>
        <begin position="225"/>
        <end position="273"/>
    </location>
</feature>
<dbReference type="PANTHER" id="PTHR33630">
    <property type="entry name" value="CUTINASE RV1984C-RELATED-RELATED"/>
    <property type="match status" value="1"/>
</dbReference>
<dbReference type="Proteomes" id="UP000243081">
    <property type="component" value="Unassembled WGS sequence"/>
</dbReference>
<gene>
    <name evidence="5" type="ORF">LLEC1_06388</name>
</gene>
<evidence type="ECO:0000313" key="6">
    <source>
        <dbReference type="Proteomes" id="UP000243081"/>
    </source>
</evidence>
<dbReference type="EMBL" id="LUKN01000331">
    <property type="protein sequence ID" value="OAR03110.1"/>
    <property type="molecule type" value="Genomic_DNA"/>
</dbReference>
<keyword evidence="6" id="KW-1185">Reference proteome</keyword>
<feature type="chain" id="PRO_5008104664" description="Cutinase" evidence="4">
    <location>
        <begin position="19"/>
        <end position="300"/>
    </location>
</feature>
<dbReference type="SMART" id="SM01110">
    <property type="entry name" value="Cutinase"/>
    <property type="match status" value="1"/>
</dbReference>
<evidence type="ECO:0000256" key="2">
    <source>
        <dbReference type="ARBA" id="ARBA00023157"/>
    </source>
</evidence>
<accession>A0A179IN35</accession>
<dbReference type="SUPFAM" id="SSF53474">
    <property type="entry name" value="alpha/beta-Hydrolases"/>
    <property type="match status" value="1"/>
</dbReference>
<keyword evidence="4" id="KW-0732">Signal</keyword>
<dbReference type="GO" id="GO:0052689">
    <property type="term" value="F:carboxylic ester hydrolase activity"/>
    <property type="evidence" value="ECO:0007669"/>
    <property type="project" value="UniProtKB-ARBA"/>
</dbReference>
<evidence type="ECO:0000313" key="5">
    <source>
        <dbReference type="EMBL" id="OAR03110.1"/>
    </source>
</evidence>
<keyword evidence="2" id="KW-1015">Disulfide bond</keyword>
<dbReference type="InterPro" id="IPR000675">
    <property type="entry name" value="Cutinase/axe"/>
</dbReference>
<evidence type="ECO:0000256" key="1">
    <source>
        <dbReference type="ARBA" id="ARBA00022801"/>
    </source>
</evidence>
<sequence length="300" mass="30338">MRTATLSVAAVLAGSAMAAECSKGLHIIVGRGTFEPAGLGETGALAKNISDAIPGSSIVAVNYPATLSNPSYEVSEKNGTQDVYDQVTKYHQDCPGHKMAYLGWSQGAQIAVNAFCGGQGSIFGDNAPIPADAVKDVVAIAIFGDPSFNHTAPYTKGTSTADGLFVRDGIGACANFTDKIVSYCDTGDVYCSSGNNSKVHGLYLVKYPEQMEKFVLEGYDKATGNSTSGSNTTTTTTTTTTAGPTTTAGATSSGSGSGSSTSSASATPTTASNKNAAAGMTTGLKYAVPAALVAAAQMLL</sequence>
<dbReference type="AlphaFoldDB" id="A0A179IN35"/>